<evidence type="ECO:0000256" key="1">
    <source>
        <dbReference type="ARBA" id="ARBA00004430"/>
    </source>
</evidence>
<protein>
    <submittedName>
        <fullName evidence="5">Uncharacterized protein</fullName>
    </submittedName>
</protein>
<evidence type="ECO:0000256" key="3">
    <source>
        <dbReference type="ARBA" id="ARBA00022614"/>
    </source>
</evidence>
<dbReference type="Pfam" id="PF13516">
    <property type="entry name" value="LRR_6"/>
    <property type="match status" value="3"/>
</dbReference>
<dbReference type="SMART" id="SM00368">
    <property type="entry name" value="LRR_RI"/>
    <property type="match status" value="3"/>
</dbReference>
<organism evidence="5 6">
    <name type="scientific">Tetradesmus obliquus</name>
    <name type="common">Green alga</name>
    <name type="synonym">Acutodesmus obliquus</name>
    <dbReference type="NCBI Taxonomy" id="3088"/>
    <lineage>
        <taxon>Eukaryota</taxon>
        <taxon>Viridiplantae</taxon>
        <taxon>Chlorophyta</taxon>
        <taxon>core chlorophytes</taxon>
        <taxon>Chlorophyceae</taxon>
        <taxon>CS clade</taxon>
        <taxon>Sphaeropleales</taxon>
        <taxon>Scenedesmaceae</taxon>
        <taxon>Tetradesmus</taxon>
    </lineage>
</organism>
<dbReference type="EMBL" id="CP126222">
    <property type="protein sequence ID" value="WIA22581.1"/>
    <property type="molecule type" value="Genomic_DNA"/>
</dbReference>
<dbReference type="SUPFAM" id="SSF52047">
    <property type="entry name" value="RNI-like"/>
    <property type="match status" value="1"/>
</dbReference>
<keyword evidence="2" id="KW-0343">GTPase activation</keyword>
<comment type="subcellular location">
    <subcellularLocation>
        <location evidence="1">Cytoplasm</location>
        <location evidence="1">Cytoskeleton</location>
        <location evidence="1">Cilium axoneme</location>
    </subcellularLocation>
</comment>
<evidence type="ECO:0000313" key="5">
    <source>
        <dbReference type="EMBL" id="WIA22581.1"/>
    </source>
</evidence>
<gene>
    <name evidence="5" type="ORF">OEZ85_001012</name>
</gene>
<dbReference type="PANTHER" id="PTHR24113">
    <property type="entry name" value="RAN GTPASE-ACTIVATING PROTEIN 1"/>
    <property type="match status" value="1"/>
</dbReference>
<name>A0ABY8UQC3_TETOB</name>
<dbReference type="Proteomes" id="UP001244341">
    <property type="component" value="Chromosome 15b"/>
</dbReference>
<evidence type="ECO:0000313" key="6">
    <source>
        <dbReference type="Proteomes" id="UP001244341"/>
    </source>
</evidence>
<keyword evidence="6" id="KW-1185">Reference proteome</keyword>
<dbReference type="InterPro" id="IPR027038">
    <property type="entry name" value="RanGap"/>
</dbReference>
<proteinExistence type="predicted"/>
<dbReference type="PANTHER" id="PTHR24113:SF12">
    <property type="entry name" value="RAN GTPASE-ACTIVATING PROTEIN 1"/>
    <property type="match status" value="1"/>
</dbReference>
<keyword evidence="3" id="KW-0433">Leucine-rich repeat</keyword>
<evidence type="ECO:0000256" key="2">
    <source>
        <dbReference type="ARBA" id="ARBA00022468"/>
    </source>
</evidence>
<evidence type="ECO:0000256" key="4">
    <source>
        <dbReference type="ARBA" id="ARBA00022737"/>
    </source>
</evidence>
<dbReference type="InterPro" id="IPR032675">
    <property type="entry name" value="LRR_dom_sf"/>
</dbReference>
<dbReference type="Gene3D" id="3.80.10.10">
    <property type="entry name" value="Ribonuclease Inhibitor"/>
    <property type="match status" value="1"/>
</dbReference>
<keyword evidence="4" id="KW-0677">Repeat</keyword>
<dbReference type="InterPro" id="IPR001611">
    <property type="entry name" value="Leu-rich_rpt"/>
</dbReference>
<accession>A0ABY8UQC3</accession>
<reference evidence="5 6" key="1">
    <citation type="submission" date="2023-05" db="EMBL/GenBank/DDBJ databases">
        <title>A 100% complete, gapless, phased diploid assembly of the Scenedesmus obliquus UTEX 3031 genome.</title>
        <authorList>
            <person name="Biondi T.C."/>
            <person name="Hanschen E.R."/>
            <person name="Kwon T."/>
            <person name="Eng W."/>
            <person name="Kruse C.P.S."/>
            <person name="Koehler S.I."/>
            <person name="Kunde Y."/>
            <person name="Gleasner C.D."/>
            <person name="You Mak K.T."/>
            <person name="Polle J."/>
            <person name="Hovde B.T."/>
            <person name="Starkenburg S.R."/>
        </authorList>
    </citation>
    <scope>NUCLEOTIDE SEQUENCE [LARGE SCALE GENOMIC DNA]</scope>
    <source>
        <strain evidence="5 6">DOE0152z</strain>
    </source>
</reference>
<sequence>MLEAVQLQQEELLRHVRQCLEDALQLLSRVSCLGPIEAFFTADDLLSHYQRRLDATLELGKQLQQQRQQTTGASTTHTWSSYCTGSSISGSGGNSIGSSKLVLPEQQMRVVATFRSYAAQLCPRLTGSCSAEVLQQLCDVVRQGLVLVQGHSFLLGQEWQSEAAAMLGRAEQLKVLLAHRQAHHISLLAALLQLMHRQEVQEYDSPQQARSVHTGSSEGQPCCMLLLSGGSSIASAQQLAPAGSCKQQLQGKAAAAQSGVEQAPCAHGVAAAGLEAIAEAADQEDDEFYMPIAPVAHPSPSAGSSPTHSTAVAGSPMLPFDMSHDGSSTVDLSDDSLARMPSSGCSSLLEFVHSMPSATSSTAAALEAAEGSSHLGHYSSSASYQQQLRRITEEQLQSIAGVGLDDQAVVDLVDALMVNSSVVLLDLSHNAVEDIGARALARLLRERSWGSSKMRVMCLQHNQIGDDGAIALASSLSSNTQLRRLWLQHNAIGPPGAMALATAMQHNTSCTSLKLLQGNEAVPRDLAQMAQKLAWHNRGVHQRIKGLLQHVLLMKRRG</sequence>